<dbReference type="eggNOG" id="ENOG5032YXQ">
    <property type="taxonomic scope" value="Bacteria"/>
</dbReference>
<dbReference type="OrthoDB" id="5975812at2"/>
<evidence type="ECO:0000313" key="4">
    <source>
        <dbReference type="Proteomes" id="UP000012019"/>
    </source>
</evidence>
<evidence type="ECO:0000256" key="2">
    <source>
        <dbReference type="SAM" id="SignalP"/>
    </source>
</evidence>
<dbReference type="Pfam" id="PF20531">
    <property type="entry name" value="DUF6746"/>
    <property type="match status" value="1"/>
</dbReference>
<dbReference type="AlphaFoldDB" id="M7PK30"/>
<sequence>MKKWGVIAGLVTALSFTFNPVIADDRVDHFKGLQAQNLSEAFAHITDYNQQLQELLNTDLTPEAILQVHELTYTLENALERLETELEAWAEQLEELHLASEKFDAEAVKTEGDAYLSLSEQWQRWGNTE</sequence>
<keyword evidence="1" id="KW-0175">Coiled coil</keyword>
<dbReference type="STRING" id="1286106.MPL1_00902"/>
<feature type="chain" id="PRO_5004083001" evidence="2">
    <location>
        <begin position="24"/>
        <end position="129"/>
    </location>
</feature>
<accession>M7PK30</accession>
<protein>
    <submittedName>
        <fullName evidence="3">Uncharacterized protein</fullName>
    </submittedName>
</protein>
<dbReference type="InterPro" id="IPR046634">
    <property type="entry name" value="DUF6746"/>
</dbReference>
<gene>
    <name evidence="3" type="ORF">MPL1_00902</name>
</gene>
<reference evidence="3 4" key="1">
    <citation type="journal article" date="2013" name="Genome Announc.">
        <title>Draft Genome Sequence of Methylophaga lonarensis MPLT, a Haloalkaliphilic (Non-Methane-Utilizing) Methylotroph.</title>
        <authorList>
            <person name="Shetty S.A."/>
            <person name="Marathe N.P."/>
            <person name="Munot H."/>
            <person name="Antony C.P."/>
            <person name="Dhotre D.P."/>
            <person name="Murrell J.C."/>
            <person name="Shouche Y.S."/>
        </authorList>
    </citation>
    <scope>NUCLEOTIDE SEQUENCE [LARGE SCALE GENOMIC DNA]</scope>
    <source>
        <strain evidence="3 4">MPL</strain>
    </source>
</reference>
<dbReference type="EMBL" id="APHR01000004">
    <property type="protein sequence ID" value="EMR14240.1"/>
    <property type="molecule type" value="Genomic_DNA"/>
</dbReference>
<comment type="caution">
    <text evidence="3">The sequence shown here is derived from an EMBL/GenBank/DDBJ whole genome shotgun (WGS) entry which is preliminary data.</text>
</comment>
<dbReference type="RefSeq" id="WP_009725246.1">
    <property type="nucleotide sequence ID" value="NZ_APHR01000004.1"/>
</dbReference>
<keyword evidence="2" id="KW-0732">Signal</keyword>
<dbReference type="Proteomes" id="UP000012019">
    <property type="component" value="Unassembled WGS sequence"/>
</dbReference>
<name>M7PK30_9GAMM</name>
<feature type="coiled-coil region" evidence="1">
    <location>
        <begin position="72"/>
        <end position="99"/>
    </location>
</feature>
<feature type="signal peptide" evidence="2">
    <location>
        <begin position="1"/>
        <end position="23"/>
    </location>
</feature>
<organism evidence="3 4">
    <name type="scientific">Methylophaga lonarensis MPL</name>
    <dbReference type="NCBI Taxonomy" id="1286106"/>
    <lineage>
        <taxon>Bacteria</taxon>
        <taxon>Pseudomonadati</taxon>
        <taxon>Pseudomonadota</taxon>
        <taxon>Gammaproteobacteria</taxon>
        <taxon>Thiotrichales</taxon>
        <taxon>Piscirickettsiaceae</taxon>
        <taxon>Methylophaga</taxon>
    </lineage>
</organism>
<proteinExistence type="predicted"/>
<keyword evidence="4" id="KW-1185">Reference proteome</keyword>
<evidence type="ECO:0000313" key="3">
    <source>
        <dbReference type="EMBL" id="EMR14240.1"/>
    </source>
</evidence>
<evidence type="ECO:0000256" key="1">
    <source>
        <dbReference type="SAM" id="Coils"/>
    </source>
</evidence>
<dbReference type="PATRIC" id="fig|1286106.3.peg.180"/>